<dbReference type="Pfam" id="PF13187">
    <property type="entry name" value="Fer4_9"/>
    <property type="match status" value="1"/>
</dbReference>
<dbReference type="Gene3D" id="3.30.70.20">
    <property type="match status" value="1"/>
</dbReference>
<dbReference type="EMBL" id="FRFE01000037">
    <property type="protein sequence ID" value="SHO52583.1"/>
    <property type="molecule type" value="Genomic_DNA"/>
</dbReference>
<evidence type="ECO:0000256" key="8">
    <source>
        <dbReference type="ARBA" id="ARBA00023014"/>
    </source>
</evidence>
<dbReference type="GO" id="GO:0016491">
    <property type="term" value="F:oxidoreductase activity"/>
    <property type="evidence" value="ECO:0007669"/>
    <property type="project" value="UniProtKB-KW"/>
</dbReference>
<reference evidence="10 11" key="1">
    <citation type="submission" date="2016-12" db="EMBL/GenBank/DDBJ databases">
        <authorList>
            <person name="Song W.-J."/>
            <person name="Kurnit D.M."/>
        </authorList>
    </citation>
    <scope>NUCLEOTIDE SEQUENCE [LARGE SCALE GENOMIC DNA]</scope>
    <source>
        <strain evidence="10 11">DSM 18488</strain>
    </source>
</reference>
<evidence type="ECO:0000313" key="10">
    <source>
        <dbReference type="EMBL" id="SHO52583.1"/>
    </source>
</evidence>
<organism evidence="10 11">
    <name type="scientific">Desulfopila aestuarii DSM 18488</name>
    <dbReference type="NCBI Taxonomy" id="1121416"/>
    <lineage>
        <taxon>Bacteria</taxon>
        <taxon>Pseudomonadati</taxon>
        <taxon>Thermodesulfobacteriota</taxon>
        <taxon>Desulfobulbia</taxon>
        <taxon>Desulfobulbales</taxon>
        <taxon>Desulfocapsaceae</taxon>
        <taxon>Desulfopila</taxon>
    </lineage>
</organism>
<dbReference type="PROSITE" id="PS00198">
    <property type="entry name" value="4FE4S_FER_1"/>
    <property type="match status" value="2"/>
</dbReference>
<dbReference type="AlphaFoldDB" id="A0A1M7YIY9"/>
<dbReference type="CDD" id="cd02143">
    <property type="entry name" value="nitroreductase_FeS-like"/>
    <property type="match status" value="1"/>
</dbReference>
<keyword evidence="11" id="KW-1185">Reference proteome</keyword>
<dbReference type="RefSeq" id="WP_073616150.1">
    <property type="nucleotide sequence ID" value="NZ_FRFE01000037.1"/>
</dbReference>
<dbReference type="SUPFAM" id="SSF54862">
    <property type="entry name" value="4Fe-4S ferredoxins"/>
    <property type="match status" value="1"/>
</dbReference>
<evidence type="ECO:0000256" key="2">
    <source>
        <dbReference type="ARBA" id="ARBA00007118"/>
    </source>
</evidence>
<evidence type="ECO:0000256" key="1">
    <source>
        <dbReference type="ARBA" id="ARBA00001917"/>
    </source>
</evidence>
<keyword evidence="5" id="KW-0479">Metal-binding</keyword>
<dbReference type="InterPro" id="IPR017900">
    <property type="entry name" value="4Fe4S_Fe_S_CS"/>
</dbReference>
<comment type="cofactor">
    <cofactor evidence="1">
        <name>FMN</name>
        <dbReference type="ChEBI" id="CHEBI:58210"/>
    </cofactor>
</comment>
<evidence type="ECO:0000256" key="4">
    <source>
        <dbReference type="ARBA" id="ARBA00022643"/>
    </source>
</evidence>
<dbReference type="GO" id="GO:0046872">
    <property type="term" value="F:metal ion binding"/>
    <property type="evidence" value="ECO:0007669"/>
    <property type="project" value="UniProtKB-KW"/>
</dbReference>
<dbReference type="Gene3D" id="3.40.109.10">
    <property type="entry name" value="NADH Oxidase"/>
    <property type="match status" value="1"/>
</dbReference>
<evidence type="ECO:0000256" key="3">
    <source>
        <dbReference type="ARBA" id="ARBA00022630"/>
    </source>
</evidence>
<dbReference type="STRING" id="1121416.SAMN02745220_04639"/>
<keyword evidence="7" id="KW-0408">Iron</keyword>
<keyword evidence="4" id="KW-0288">FMN</keyword>
<dbReference type="Pfam" id="PF00881">
    <property type="entry name" value="Nitroreductase"/>
    <property type="match status" value="1"/>
</dbReference>
<protein>
    <submittedName>
        <fullName evidence="10">Nitroreductase</fullName>
    </submittedName>
</protein>
<dbReference type="GO" id="GO:0051536">
    <property type="term" value="F:iron-sulfur cluster binding"/>
    <property type="evidence" value="ECO:0007669"/>
    <property type="project" value="UniProtKB-KW"/>
</dbReference>
<evidence type="ECO:0000313" key="11">
    <source>
        <dbReference type="Proteomes" id="UP000184603"/>
    </source>
</evidence>
<feature type="domain" description="4Fe-4S ferredoxin-type" evidence="9">
    <location>
        <begin position="33"/>
        <end position="63"/>
    </location>
</feature>
<evidence type="ECO:0000256" key="7">
    <source>
        <dbReference type="ARBA" id="ARBA00023004"/>
    </source>
</evidence>
<dbReference type="InterPro" id="IPR029479">
    <property type="entry name" value="Nitroreductase"/>
</dbReference>
<sequence length="280" mass="31149">MNELQFYVDSETCTACESCVNDCPPGVMTMQGELPVINDEQGCMQCQHCFAVCPTGAISILGKKPAEALSLKGNLPSFEQMQILIKGRRSVRHFKQKNIDRDNLQRLLDTVWHAPTGHNSQSMQLTLVDDFGKMLKLSAECFRRLQQLAADNQIPQGQLGDFFNMGLNLHKEYGLDIFFRGAPHMLIASAPKESPSPLPDTMISLSYFELAAQSMGLGTLWNGLAKALIRDVFPDISQRLGVPNDHYLGYVMVFGKPAVSYQRTVERGPARVHIADLAQF</sequence>
<dbReference type="PANTHER" id="PTHR43673:SF2">
    <property type="entry name" value="NITROREDUCTASE"/>
    <property type="match status" value="1"/>
</dbReference>
<feature type="domain" description="4Fe-4S ferredoxin-type" evidence="9">
    <location>
        <begin position="4"/>
        <end position="32"/>
    </location>
</feature>
<proteinExistence type="inferred from homology"/>
<gene>
    <name evidence="10" type="ORF">SAMN02745220_04639</name>
</gene>
<evidence type="ECO:0000259" key="9">
    <source>
        <dbReference type="PROSITE" id="PS51379"/>
    </source>
</evidence>
<name>A0A1M7YIY9_9BACT</name>
<dbReference type="SUPFAM" id="SSF55469">
    <property type="entry name" value="FMN-dependent nitroreductase-like"/>
    <property type="match status" value="1"/>
</dbReference>
<dbReference type="Proteomes" id="UP000184603">
    <property type="component" value="Unassembled WGS sequence"/>
</dbReference>
<dbReference type="PROSITE" id="PS51379">
    <property type="entry name" value="4FE4S_FER_2"/>
    <property type="match status" value="2"/>
</dbReference>
<keyword evidence="3" id="KW-0285">Flavoprotein</keyword>
<accession>A0A1M7YIY9</accession>
<keyword evidence="8" id="KW-0411">Iron-sulfur</keyword>
<dbReference type="InterPro" id="IPR000415">
    <property type="entry name" value="Nitroreductase-like"/>
</dbReference>
<dbReference type="PANTHER" id="PTHR43673">
    <property type="entry name" value="NAD(P)H NITROREDUCTASE YDGI-RELATED"/>
    <property type="match status" value="1"/>
</dbReference>
<dbReference type="OrthoDB" id="368873at2"/>
<keyword evidence="6" id="KW-0560">Oxidoreductase</keyword>
<evidence type="ECO:0000256" key="5">
    <source>
        <dbReference type="ARBA" id="ARBA00022723"/>
    </source>
</evidence>
<evidence type="ECO:0000256" key="6">
    <source>
        <dbReference type="ARBA" id="ARBA00023002"/>
    </source>
</evidence>
<comment type="similarity">
    <text evidence="2">Belongs to the nitroreductase family.</text>
</comment>
<dbReference type="InterPro" id="IPR017896">
    <property type="entry name" value="4Fe4S_Fe-S-bd"/>
</dbReference>